<keyword evidence="1" id="KW-1133">Transmembrane helix</keyword>
<organism evidence="3 4">
    <name type="scientific">Microbispora corallina</name>
    <dbReference type="NCBI Taxonomy" id="83302"/>
    <lineage>
        <taxon>Bacteria</taxon>
        <taxon>Bacillati</taxon>
        <taxon>Actinomycetota</taxon>
        <taxon>Actinomycetes</taxon>
        <taxon>Streptosporangiales</taxon>
        <taxon>Streptosporangiaceae</taxon>
        <taxon>Microbispora</taxon>
    </lineage>
</organism>
<sequence>MKIGSCAKAIVSAASAGLAAFVTAMGDNVVSQGEWVTIGLAVLGALGIAYVVPNAAQSDPSSRTRP</sequence>
<proteinExistence type="predicted"/>
<dbReference type="Proteomes" id="UP000603904">
    <property type="component" value="Unassembled WGS sequence"/>
</dbReference>
<evidence type="ECO:0000313" key="4">
    <source>
        <dbReference type="Proteomes" id="UP000603904"/>
    </source>
</evidence>
<accession>A0ABQ4FTZ9</accession>
<dbReference type="EMBL" id="BOOC01000003">
    <property type="protein sequence ID" value="GIH38288.1"/>
    <property type="molecule type" value="Genomic_DNA"/>
</dbReference>
<keyword evidence="1" id="KW-0472">Membrane</keyword>
<reference evidence="3 4" key="1">
    <citation type="submission" date="2021-01" db="EMBL/GenBank/DDBJ databases">
        <title>Whole genome shotgun sequence of Microbispora corallina NBRC 16416.</title>
        <authorList>
            <person name="Komaki H."/>
            <person name="Tamura T."/>
        </authorList>
    </citation>
    <scope>NUCLEOTIDE SEQUENCE [LARGE SCALE GENOMIC DNA]</scope>
    <source>
        <strain evidence="3 4">NBRC 16416</strain>
    </source>
</reference>
<feature type="transmembrane region" description="Helical" evidence="1">
    <location>
        <begin position="36"/>
        <end position="56"/>
    </location>
</feature>
<name>A0ABQ4FTZ9_9ACTN</name>
<evidence type="ECO:0008006" key="5">
    <source>
        <dbReference type="Google" id="ProtNLM"/>
    </source>
</evidence>
<feature type="signal peptide" evidence="2">
    <location>
        <begin position="1"/>
        <end position="24"/>
    </location>
</feature>
<evidence type="ECO:0000256" key="1">
    <source>
        <dbReference type="SAM" id="Phobius"/>
    </source>
</evidence>
<keyword evidence="1" id="KW-0812">Transmembrane</keyword>
<gene>
    <name evidence="3" type="ORF">Mco01_12880</name>
</gene>
<feature type="chain" id="PRO_5045198454" description="Holin" evidence="2">
    <location>
        <begin position="25"/>
        <end position="66"/>
    </location>
</feature>
<dbReference type="RefSeq" id="WP_204055910.1">
    <property type="nucleotide sequence ID" value="NZ_BAAAGP010000005.1"/>
</dbReference>
<evidence type="ECO:0000313" key="3">
    <source>
        <dbReference type="EMBL" id="GIH38288.1"/>
    </source>
</evidence>
<evidence type="ECO:0000256" key="2">
    <source>
        <dbReference type="SAM" id="SignalP"/>
    </source>
</evidence>
<keyword evidence="2" id="KW-0732">Signal</keyword>
<protein>
    <recommendedName>
        <fullName evidence="5">Holin</fullName>
    </recommendedName>
</protein>
<comment type="caution">
    <text evidence="3">The sequence shown here is derived from an EMBL/GenBank/DDBJ whole genome shotgun (WGS) entry which is preliminary data.</text>
</comment>
<keyword evidence="4" id="KW-1185">Reference proteome</keyword>